<dbReference type="EMBL" id="JBANRG010000003">
    <property type="protein sequence ID" value="KAK7468741.1"/>
    <property type="molecule type" value="Genomic_DNA"/>
</dbReference>
<evidence type="ECO:0000313" key="1">
    <source>
        <dbReference type="EMBL" id="KAK7468741.1"/>
    </source>
</evidence>
<organism evidence="1 2">
    <name type="scientific">Marasmiellus scandens</name>
    <dbReference type="NCBI Taxonomy" id="2682957"/>
    <lineage>
        <taxon>Eukaryota</taxon>
        <taxon>Fungi</taxon>
        <taxon>Dikarya</taxon>
        <taxon>Basidiomycota</taxon>
        <taxon>Agaricomycotina</taxon>
        <taxon>Agaricomycetes</taxon>
        <taxon>Agaricomycetidae</taxon>
        <taxon>Agaricales</taxon>
        <taxon>Marasmiineae</taxon>
        <taxon>Omphalotaceae</taxon>
        <taxon>Marasmiellus</taxon>
    </lineage>
</organism>
<accession>A0ABR1K0Q4</accession>
<dbReference type="Proteomes" id="UP001498398">
    <property type="component" value="Unassembled WGS sequence"/>
</dbReference>
<comment type="caution">
    <text evidence="1">The sequence shown here is derived from an EMBL/GenBank/DDBJ whole genome shotgun (WGS) entry which is preliminary data.</text>
</comment>
<keyword evidence="2" id="KW-1185">Reference proteome</keyword>
<reference evidence="1 2" key="1">
    <citation type="submission" date="2024-01" db="EMBL/GenBank/DDBJ databases">
        <title>A draft genome for the cacao thread blight pathogen Marasmiellus scandens.</title>
        <authorList>
            <person name="Baruah I.K."/>
            <person name="Leung J."/>
            <person name="Bukari Y."/>
            <person name="Amoako-Attah I."/>
            <person name="Meinhardt L.W."/>
            <person name="Bailey B.A."/>
            <person name="Cohen S.P."/>
        </authorList>
    </citation>
    <scope>NUCLEOTIDE SEQUENCE [LARGE SCALE GENOMIC DNA]</scope>
    <source>
        <strain evidence="1 2">GH-19</strain>
    </source>
</reference>
<evidence type="ECO:0000313" key="2">
    <source>
        <dbReference type="Proteomes" id="UP001498398"/>
    </source>
</evidence>
<sequence length="217" mass="23732">MASSVQDLLKLSPASEALSKYIKSLSELISSPEAVTPEIKSYSDVIYFNYYSLGLSLLFKPVNGYKPRTGLKLSELENGCLILDSLDIYNIPKPKADDKARSKKSEIAFSSFPDLPLVLRLAENAQDKDGNFLSRPASLEIHRESSGKDLVQILGEPDRKGGGSGPSSGSIGIWCEWTQDGILIEFGGVESTGPQAWERGKDAVWKVMTIFVANDQK</sequence>
<proteinExistence type="predicted"/>
<protein>
    <submittedName>
        <fullName evidence="1">Uncharacterized protein</fullName>
    </submittedName>
</protein>
<name>A0ABR1K0Q4_9AGAR</name>
<gene>
    <name evidence="1" type="ORF">VKT23_003244</name>
</gene>